<comment type="caution">
    <text evidence="2">The sequence shown here is derived from an EMBL/GenBank/DDBJ whole genome shotgun (WGS) entry which is preliminary data.</text>
</comment>
<dbReference type="EMBL" id="BAAAVM010000018">
    <property type="protein sequence ID" value="GAA3130994.1"/>
    <property type="molecule type" value="Genomic_DNA"/>
</dbReference>
<feature type="compositionally biased region" description="Low complexity" evidence="1">
    <location>
        <begin position="32"/>
        <end position="51"/>
    </location>
</feature>
<organism evidence="2 3">
    <name type="scientific">Streptomyces rameus</name>
    <dbReference type="NCBI Taxonomy" id="68261"/>
    <lineage>
        <taxon>Bacteria</taxon>
        <taxon>Bacillati</taxon>
        <taxon>Actinomycetota</taxon>
        <taxon>Actinomycetes</taxon>
        <taxon>Kitasatosporales</taxon>
        <taxon>Streptomycetaceae</taxon>
        <taxon>Streptomyces</taxon>
    </lineage>
</organism>
<name>A0ABP6N0J5_9ACTN</name>
<feature type="region of interest" description="Disordered" evidence="1">
    <location>
        <begin position="26"/>
        <end position="75"/>
    </location>
</feature>
<reference evidence="3" key="1">
    <citation type="journal article" date="2019" name="Int. J. Syst. Evol. Microbiol.">
        <title>The Global Catalogue of Microorganisms (GCM) 10K type strain sequencing project: providing services to taxonomists for standard genome sequencing and annotation.</title>
        <authorList>
            <consortium name="The Broad Institute Genomics Platform"/>
            <consortium name="The Broad Institute Genome Sequencing Center for Infectious Disease"/>
            <person name="Wu L."/>
            <person name="Ma J."/>
        </authorList>
    </citation>
    <scope>NUCLEOTIDE SEQUENCE [LARGE SCALE GENOMIC DNA]</scope>
    <source>
        <strain evidence="3">JCM 11574</strain>
    </source>
</reference>
<dbReference type="Proteomes" id="UP001500893">
    <property type="component" value="Unassembled WGS sequence"/>
</dbReference>
<keyword evidence="3" id="KW-1185">Reference proteome</keyword>
<accession>A0ABP6N0J5</accession>
<proteinExistence type="predicted"/>
<gene>
    <name evidence="2" type="ORF">GCM10010521_16300</name>
</gene>
<sequence>MRLAPKPAEATVAQAAATGTDGWTQNTRYGVASRSSSGMARRARTAAGSRRPTVTSPANMPSAPQANRVPAAWGA</sequence>
<evidence type="ECO:0000313" key="2">
    <source>
        <dbReference type="EMBL" id="GAA3130994.1"/>
    </source>
</evidence>
<protein>
    <submittedName>
        <fullName evidence="2">Uncharacterized protein</fullName>
    </submittedName>
</protein>
<evidence type="ECO:0000313" key="3">
    <source>
        <dbReference type="Proteomes" id="UP001500893"/>
    </source>
</evidence>
<feature type="compositionally biased region" description="Polar residues" evidence="1">
    <location>
        <begin position="52"/>
        <end position="65"/>
    </location>
</feature>
<evidence type="ECO:0000256" key="1">
    <source>
        <dbReference type="SAM" id="MobiDB-lite"/>
    </source>
</evidence>